<dbReference type="RefSeq" id="WP_013666140.1">
    <property type="nucleotide sequence ID" value="NZ_JBHLWO010000002.1"/>
</dbReference>
<name>A0ABV6HI74_9SPHI</name>
<evidence type="ECO:0000256" key="1">
    <source>
        <dbReference type="ARBA" id="ARBA00023015"/>
    </source>
</evidence>
<dbReference type="InterPro" id="IPR018060">
    <property type="entry name" value="HTH_AraC"/>
</dbReference>
<dbReference type="Proteomes" id="UP001589774">
    <property type="component" value="Unassembled WGS sequence"/>
</dbReference>
<keyword evidence="2" id="KW-0238">DNA-binding</keyword>
<dbReference type="EMBL" id="JBHLWO010000002">
    <property type="protein sequence ID" value="MFC0318585.1"/>
    <property type="molecule type" value="Genomic_DNA"/>
</dbReference>
<reference evidence="5 6" key="1">
    <citation type="submission" date="2024-09" db="EMBL/GenBank/DDBJ databases">
        <authorList>
            <person name="Sun Q."/>
            <person name="Mori K."/>
        </authorList>
    </citation>
    <scope>NUCLEOTIDE SEQUENCE [LARGE SCALE GENOMIC DNA]</scope>
    <source>
        <strain evidence="5 6">CCM 7765</strain>
    </source>
</reference>
<dbReference type="PROSITE" id="PS01124">
    <property type="entry name" value="HTH_ARAC_FAMILY_2"/>
    <property type="match status" value="1"/>
</dbReference>
<dbReference type="Pfam" id="PF12833">
    <property type="entry name" value="HTH_18"/>
    <property type="match status" value="1"/>
</dbReference>
<evidence type="ECO:0000256" key="3">
    <source>
        <dbReference type="ARBA" id="ARBA00023163"/>
    </source>
</evidence>
<sequence>MINKAESLQDFYNRNPRANPFGLSTNNANGLGHFNVFTRENCFRSTPYNRRDFYKISLIIGSGRLYYADKWVDIDRPALLFSNPTVPYSWEAISDKQEGYFCLFTASFLQTDSPHFLLNQLSLFKVGGDFVFFVNEAQCRAVSELFEKMMEEITTNYVHKYDLLRNYLQLIIHEAMKMQPVRSYLPHSSASRVCDLFLDLLERQFPIDSQERTLGLRSAQDYANILSVHVNHLNRSVKEITGKTTTQHIAERLVKEAKALLIHSDWTISEIAYSLGFSYPPYFNNFFRKQTRMTPGIFREQYVHV</sequence>
<comment type="caution">
    <text evidence="5">The sequence shown here is derived from an EMBL/GenBank/DDBJ whole genome shotgun (WGS) entry which is preliminary data.</text>
</comment>
<keyword evidence="1" id="KW-0805">Transcription regulation</keyword>
<protein>
    <submittedName>
        <fullName evidence="5">AraC family transcriptional regulator</fullName>
    </submittedName>
</protein>
<proteinExistence type="predicted"/>
<keyword evidence="3" id="KW-0804">Transcription</keyword>
<keyword evidence="6" id="KW-1185">Reference proteome</keyword>
<evidence type="ECO:0000259" key="4">
    <source>
        <dbReference type="PROSITE" id="PS01124"/>
    </source>
</evidence>
<dbReference type="SMART" id="SM00342">
    <property type="entry name" value="HTH_ARAC"/>
    <property type="match status" value="1"/>
</dbReference>
<gene>
    <name evidence="5" type="ORF">ACFFI0_09700</name>
</gene>
<dbReference type="PANTHER" id="PTHR43280:SF32">
    <property type="entry name" value="TRANSCRIPTIONAL REGULATORY PROTEIN"/>
    <property type="match status" value="1"/>
</dbReference>
<evidence type="ECO:0000313" key="5">
    <source>
        <dbReference type="EMBL" id="MFC0318585.1"/>
    </source>
</evidence>
<feature type="domain" description="HTH araC/xylS-type" evidence="4">
    <location>
        <begin position="191"/>
        <end position="301"/>
    </location>
</feature>
<evidence type="ECO:0000256" key="2">
    <source>
        <dbReference type="ARBA" id="ARBA00023125"/>
    </source>
</evidence>
<accession>A0ABV6HI74</accession>
<dbReference type="InterPro" id="IPR009057">
    <property type="entry name" value="Homeodomain-like_sf"/>
</dbReference>
<organism evidence="5 6">
    <name type="scientific">Olivibacter oleidegradans</name>
    <dbReference type="NCBI Taxonomy" id="760123"/>
    <lineage>
        <taxon>Bacteria</taxon>
        <taxon>Pseudomonadati</taxon>
        <taxon>Bacteroidota</taxon>
        <taxon>Sphingobacteriia</taxon>
        <taxon>Sphingobacteriales</taxon>
        <taxon>Sphingobacteriaceae</taxon>
        <taxon>Olivibacter</taxon>
    </lineage>
</organism>
<dbReference type="SUPFAM" id="SSF46689">
    <property type="entry name" value="Homeodomain-like"/>
    <property type="match status" value="1"/>
</dbReference>
<dbReference type="PANTHER" id="PTHR43280">
    <property type="entry name" value="ARAC-FAMILY TRANSCRIPTIONAL REGULATOR"/>
    <property type="match status" value="1"/>
</dbReference>
<dbReference type="Gene3D" id="1.10.10.60">
    <property type="entry name" value="Homeodomain-like"/>
    <property type="match status" value="1"/>
</dbReference>
<evidence type="ECO:0000313" key="6">
    <source>
        <dbReference type="Proteomes" id="UP001589774"/>
    </source>
</evidence>